<dbReference type="PROSITE" id="PS51186">
    <property type="entry name" value="GNAT"/>
    <property type="match status" value="1"/>
</dbReference>
<dbReference type="Pfam" id="PF00583">
    <property type="entry name" value="Acetyltransf_1"/>
    <property type="match status" value="1"/>
</dbReference>
<evidence type="ECO:0000256" key="2">
    <source>
        <dbReference type="ARBA" id="ARBA00023315"/>
    </source>
</evidence>
<feature type="domain" description="N-acetyltransferase" evidence="3">
    <location>
        <begin position="3"/>
        <end position="152"/>
    </location>
</feature>
<dbReference type="Gene3D" id="3.40.630.30">
    <property type="match status" value="1"/>
</dbReference>
<dbReference type="InterPro" id="IPR016181">
    <property type="entry name" value="Acyl_CoA_acyltransferase"/>
</dbReference>
<keyword evidence="1 4" id="KW-0808">Transferase</keyword>
<accession>A0A7C3DIT1</accession>
<organism evidence="4">
    <name type="scientific">Meiothermus ruber</name>
    <dbReference type="NCBI Taxonomy" id="277"/>
    <lineage>
        <taxon>Bacteria</taxon>
        <taxon>Thermotogati</taxon>
        <taxon>Deinococcota</taxon>
        <taxon>Deinococci</taxon>
        <taxon>Thermales</taxon>
        <taxon>Thermaceae</taxon>
        <taxon>Meiothermus</taxon>
    </lineage>
</organism>
<dbReference type="GO" id="GO:0016747">
    <property type="term" value="F:acyltransferase activity, transferring groups other than amino-acyl groups"/>
    <property type="evidence" value="ECO:0007669"/>
    <property type="project" value="InterPro"/>
</dbReference>
<dbReference type="AlphaFoldDB" id="A0A7C3DIT1"/>
<dbReference type="PANTHER" id="PTHR43877">
    <property type="entry name" value="AMINOALKYLPHOSPHONATE N-ACETYLTRANSFERASE-RELATED-RELATED"/>
    <property type="match status" value="1"/>
</dbReference>
<dbReference type="SUPFAM" id="SSF55729">
    <property type="entry name" value="Acyl-CoA N-acyltransferases (Nat)"/>
    <property type="match status" value="1"/>
</dbReference>
<dbReference type="CDD" id="cd04301">
    <property type="entry name" value="NAT_SF"/>
    <property type="match status" value="1"/>
</dbReference>
<comment type="caution">
    <text evidence="4">The sequence shown here is derived from an EMBL/GenBank/DDBJ whole genome shotgun (WGS) entry which is preliminary data.</text>
</comment>
<proteinExistence type="predicted"/>
<dbReference type="EMBL" id="DSWI01000009">
    <property type="protein sequence ID" value="HFG19591.1"/>
    <property type="molecule type" value="Genomic_DNA"/>
</dbReference>
<protein>
    <submittedName>
        <fullName evidence="4">N-acetyltransferase</fullName>
    </submittedName>
</protein>
<reference evidence="4" key="1">
    <citation type="journal article" date="2020" name="mSystems">
        <title>Genome- and Community-Level Interaction Insights into Carbon Utilization and Element Cycling Functions of Hydrothermarchaeota in Hydrothermal Sediment.</title>
        <authorList>
            <person name="Zhou Z."/>
            <person name="Liu Y."/>
            <person name="Xu W."/>
            <person name="Pan J."/>
            <person name="Luo Z.H."/>
            <person name="Li M."/>
        </authorList>
    </citation>
    <scope>NUCLEOTIDE SEQUENCE [LARGE SCALE GENOMIC DNA]</scope>
    <source>
        <strain evidence="4">SpSt-524</strain>
    </source>
</reference>
<dbReference type="PANTHER" id="PTHR43877:SF2">
    <property type="entry name" value="AMINOALKYLPHOSPHONATE N-ACETYLTRANSFERASE-RELATED"/>
    <property type="match status" value="1"/>
</dbReference>
<keyword evidence="2" id="KW-0012">Acyltransferase</keyword>
<evidence type="ECO:0000256" key="1">
    <source>
        <dbReference type="ARBA" id="ARBA00022679"/>
    </source>
</evidence>
<evidence type="ECO:0000313" key="4">
    <source>
        <dbReference type="EMBL" id="HFG19591.1"/>
    </source>
</evidence>
<evidence type="ECO:0000259" key="3">
    <source>
        <dbReference type="PROSITE" id="PS51186"/>
    </source>
</evidence>
<dbReference type="InterPro" id="IPR050832">
    <property type="entry name" value="Bact_Acetyltransf"/>
</dbReference>
<dbReference type="InterPro" id="IPR000182">
    <property type="entry name" value="GNAT_dom"/>
</dbReference>
<sequence length="153" mass="17335">MPLHIQAEPPDSPVARALIAELDAVLEPLYPPKSRHGYSVEKLIQQEVAFFVAYLNGQPVGCGGVQLFGDEYAELKRMYVRPQFRGRGVGKQLLTHLQAHAYERGLRVLRLETGVFQTEAIGLYQSFGFRRIPPFGPYFEDPVSLCMEKRLDE</sequence>
<name>A0A7C3DIT1_MEIRU</name>
<gene>
    <name evidence="4" type="ORF">ENS82_02580</name>
</gene>